<name>A0A3S5EW54_9ACTO</name>
<dbReference type="RefSeq" id="WP_126416910.1">
    <property type="nucleotide sequence ID" value="NZ_LR134476.1"/>
</dbReference>
<evidence type="ECO:0000313" key="1">
    <source>
        <dbReference type="EMBL" id="VEI13850.1"/>
    </source>
</evidence>
<organism evidence="1 2">
    <name type="scientific">Trueperella bialowiezensis</name>
    <dbReference type="NCBI Taxonomy" id="312285"/>
    <lineage>
        <taxon>Bacteria</taxon>
        <taxon>Bacillati</taxon>
        <taxon>Actinomycetota</taxon>
        <taxon>Actinomycetes</taxon>
        <taxon>Actinomycetales</taxon>
        <taxon>Actinomycetaceae</taxon>
        <taxon>Trueperella</taxon>
    </lineage>
</organism>
<proteinExistence type="predicted"/>
<sequence>MASIGSMHETIDLITPIPVRDQAGFTTTTDQIVASVRAYREVRHASAAWVNRAAFTKATVLFRIRTIPGLDISEEMEIATHDGRYVIDSVETLGRYVEILAHHTTAEGS</sequence>
<dbReference type="Pfam" id="PF05521">
    <property type="entry name" value="Phage_HCP"/>
    <property type="match status" value="1"/>
</dbReference>
<reference evidence="1 2" key="1">
    <citation type="submission" date="2018-12" db="EMBL/GenBank/DDBJ databases">
        <authorList>
            <consortium name="Pathogen Informatics"/>
        </authorList>
    </citation>
    <scope>NUCLEOTIDE SEQUENCE [LARGE SCALE GENOMIC DNA]</scope>
    <source>
        <strain evidence="1 2">NCTC13354</strain>
    </source>
</reference>
<protein>
    <submittedName>
        <fullName evidence="1">Bacteriophage head-tail adaptor</fullName>
    </submittedName>
</protein>
<keyword evidence="2" id="KW-1185">Reference proteome</keyword>
<evidence type="ECO:0000313" key="2">
    <source>
        <dbReference type="Proteomes" id="UP000269542"/>
    </source>
</evidence>
<gene>
    <name evidence="1" type="ORF">NCTC13354_01573</name>
</gene>
<dbReference type="EMBL" id="LR134476">
    <property type="protein sequence ID" value="VEI13850.1"/>
    <property type="molecule type" value="Genomic_DNA"/>
</dbReference>
<dbReference type="Gene3D" id="2.40.10.270">
    <property type="entry name" value="Bacteriophage SPP1 head-tail adaptor protein"/>
    <property type="match status" value="1"/>
</dbReference>
<dbReference type="KEGG" id="tbw:NCTC13354_01573"/>
<dbReference type="InterPro" id="IPR038666">
    <property type="entry name" value="SSP1_head-tail_sf"/>
</dbReference>
<dbReference type="InterPro" id="IPR008767">
    <property type="entry name" value="Phage_SPP1_head-tail_adaptor"/>
</dbReference>
<dbReference type="OrthoDB" id="3267129at2"/>
<accession>A0A3S5EW54</accession>
<dbReference type="Proteomes" id="UP000269542">
    <property type="component" value="Chromosome"/>
</dbReference>
<dbReference type="AlphaFoldDB" id="A0A3S5EW54"/>